<dbReference type="Proteomes" id="UP000772434">
    <property type="component" value="Unassembled WGS sequence"/>
</dbReference>
<dbReference type="EMBL" id="JADNRY010000203">
    <property type="protein sequence ID" value="KAF9061399.1"/>
    <property type="molecule type" value="Genomic_DNA"/>
</dbReference>
<evidence type="ECO:0000313" key="3">
    <source>
        <dbReference type="Proteomes" id="UP000772434"/>
    </source>
</evidence>
<evidence type="ECO:0000313" key="2">
    <source>
        <dbReference type="EMBL" id="KAF9061399.1"/>
    </source>
</evidence>
<organism evidence="2 3">
    <name type="scientific">Rhodocollybia butyracea</name>
    <dbReference type="NCBI Taxonomy" id="206335"/>
    <lineage>
        <taxon>Eukaryota</taxon>
        <taxon>Fungi</taxon>
        <taxon>Dikarya</taxon>
        <taxon>Basidiomycota</taxon>
        <taxon>Agaricomycotina</taxon>
        <taxon>Agaricomycetes</taxon>
        <taxon>Agaricomycetidae</taxon>
        <taxon>Agaricales</taxon>
        <taxon>Marasmiineae</taxon>
        <taxon>Omphalotaceae</taxon>
        <taxon>Rhodocollybia</taxon>
    </lineage>
</organism>
<accession>A0A9P5U0J3</accession>
<protein>
    <submittedName>
        <fullName evidence="2">Uncharacterized protein</fullName>
    </submittedName>
</protein>
<dbReference type="AlphaFoldDB" id="A0A9P5U0J3"/>
<keyword evidence="3" id="KW-1185">Reference proteome</keyword>
<reference evidence="2" key="1">
    <citation type="submission" date="2020-11" db="EMBL/GenBank/DDBJ databases">
        <authorList>
            <consortium name="DOE Joint Genome Institute"/>
            <person name="Ahrendt S."/>
            <person name="Riley R."/>
            <person name="Andreopoulos W."/>
            <person name="Labutti K."/>
            <person name="Pangilinan J."/>
            <person name="Ruiz-Duenas F.J."/>
            <person name="Barrasa J.M."/>
            <person name="Sanchez-Garcia M."/>
            <person name="Camarero S."/>
            <person name="Miyauchi S."/>
            <person name="Serrano A."/>
            <person name="Linde D."/>
            <person name="Babiker R."/>
            <person name="Drula E."/>
            <person name="Ayuso-Fernandez I."/>
            <person name="Pacheco R."/>
            <person name="Padilla G."/>
            <person name="Ferreira P."/>
            <person name="Barriuso J."/>
            <person name="Kellner H."/>
            <person name="Castanera R."/>
            <person name="Alfaro M."/>
            <person name="Ramirez L."/>
            <person name="Pisabarro A.G."/>
            <person name="Kuo A."/>
            <person name="Tritt A."/>
            <person name="Lipzen A."/>
            <person name="He G."/>
            <person name="Yan M."/>
            <person name="Ng V."/>
            <person name="Cullen D."/>
            <person name="Martin F."/>
            <person name="Rosso M.-N."/>
            <person name="Henrissat B."/>
            <person name="Hibbett D."/>
            <person name="Martinez A.T."/>
            <person name="Grigoriev I.V."/>
        </authorList>
    </citation>
    <scope>NUCLEOTIDE SEQUENCE</scope>
    <source>
        <strain evidence="2">AH 40177</strain>
    </source>
</reference>
<comment type="caution">
    <text evidence="2">The sequence shown here is derived from an EMBL/GenBank/DDBJ whole genome shotgun (WGS) entry which is preliminary data.</text>
</comment>
<sequence length="140" mass="15150">MYIYNTLCSTTRVWSKSLNLSTKLSTTPTRSFHSPFAVLGNPQPPTPSIASNVYEKQVDYSPEPVHSQKTYLVSEPDPANAPYKVPAGAYPTTLPYINFTSTSTPNVGPNADAQPMSSTSSTYAHPVLTRVAPQNPSSEV</sequence>
<feature type="region of interest" description="Disordered" evidence="1">
    <location>
        <begin position="101"/>
        <end position="140"/>
    </location>
</feature>
<dbReference type="OrthoDB" id="3355886at2759"/>
<gene>
    <name evidence="2" type="ORF">BDP27DRAFT_1488411</name>
</gene>
<proteinExistence type="predicted"/>
<evidence type="ECO:0000256" key="1">
    <source>
        <dbReference type="SAM" id="MobiDB-lite"/>
    </source>
</evidence>
<name>A0A9P5U0J3_9AGAR</name>